<dbReference type="RefSeq" id="WP_170860945.1">
    <property type="nucleotide sequence ID" value="NZ_FOEE01000002.1"/>
</dbReference>
<dbReference type="Pfam" id="PF06271">
    <property type="entry name" value="RDD"/>
    <property type="match status" value="1"/>
</dbReference>
<accession>A0A1H8QPW1</accession>
<dbReference type="PANTHER" id="PTHR36115">
    <property type="entry name" value="PROLINE-RICH ANTIGEN HOMOLOG-RELATED"/>
    <property type="match status" value="1"/>
</dbReference>
<evidence type="ECO:0000256" key="6">
    <source>
        <dbReference type="SAM" id="Phobius"/>
    </source>
</evidence>
<evidence type="ECO:0000256" key="1">
    <source>
        <dbReference type="ARBA" id="ARBA00004651"/>
    </source>
</evidence>
<proteinExistence type="predicted"/>
<dbReference type="GO" id="GO:0005886">
    <property type="term" value="C:plasma membrane"/>
    <property type="evidence" value="ECO:0007669"/>
    <property type="project" value="UniProtKB-SubCell"/>
</dbReference>
<dbReference type="STRING" id="673521.SAMN05660991_00712"/>
<evidence type="ECO:0000313" key="8">
    <source>
        <dbReference type="EMBL" id="SEO55863.1"/>
    </source>
</evidence>
<dbReference type="EMBL" id="FOEE01000002">
    <property type="protein sequence ID" value="SEO55863.1"/>
    <property type="molecule type" value="Genomic_DNA"/>
</dbReference>
<dbReference type="InterPro" id="IPR051791">
    <property type="entry name" value="Pra-immunoreactive"/>
</dbReference>
<evidence type="ECO:0000256" key="2">
    <source>
        <dbReference type="ARBA" id="ARBA00022475"/>
    </source>
</evidence>
<feature type="transmembrane region" description="Helical" evidence="6">
    <location>
        <begin position="20"/>
        <end position="49"/>
    </location>
</feature>
<protein>
    <submittedName>
        <fullName evidence="8">RDD family protein</fullName>
    </submittedName>
</protein>
<keyword evidence="4 6" id="KW-1133">Transmembrane helix</keyword>
<gene>
    <name evidence="8" type="ORF">SAMN05660991_00712</name>
</gene>
<evidence type="ECO:0000256" key="3">
    <source>
        <dbReference type="ARBA" id="ARBA00022692"/>
    </source>
</evidence>
<name>A0A1H8QPW1_9ACTN</name>
<dbReference type="AlphaFoldDB" id="A0A1H8QPW1"/>
<feature type="domain" description="RDD" evidence="7">
    <location>
        <begin position="15"/>
        <end position="139"/>
    </location>
</feature>
<evidence type="ECO:0000256" key="4">
    <source>
        <dbReference type="ARBA" id="ARBA00022989"/>
    </source>
</evidence>
<feature type="transmembrane region" description="Helical" evidence="6">
    <location>
        <begin position="61"/>
        <end position="83"/>
    </location>
</feature>
<keyword evidence="3 6" id="KW-0812">Transmembrane</keyword>
<sequence length="165" mass="17196">MGPPGSEHPPRRAHAGVVTRLLAACVDALVVVLLAVAADLAAAGIRFVWSPRDFRWPQISLLATTTALTALAVVYLAVAWAVAGRTYGARLLGLRVLSEGHGLLGWARSGLRALACVVFPAGLLWCAISPGRRSLQDLLVRSVVVYDVHPFVAAAADGSPAVTSA</sequence>
<dbReference type="Proteomes" id="UP000198960">
    <property type="component" value="Unassembled WGS sequence"/>
</dbReference>
<evidence type="ECO:0000313" key="9">
    <source>
        <dbReference type="Proteomes" id="UP000198960"/>
    </source>
</evidence>
<keyword evidence="9" id="KW-1185">Reference proteome</keyword>
<dbReference type="InterPro" id="IPR010432">
    <property type="entry name" value="RDD"/>
</dbReference>
<keyword evidence="2" id="KW-1003">Cell membrane</keyword>
<comment type="subcellular location">
    <subcellularLocation>
        <location evidence="1">Cell membrane</location>
        <topology evidence="1">Multi-pass membrane protein</topology>
    </subcellularLocation>
</comment>
<evidence type="ECO:0000256" key="5">
    <source>
        <dbReference type="ARBA" id="ARBA00023136"/>
    </source>
</evidence>
<dbReference type="PANTHER" id="PTHR36115:SF6">
    <property type="entry name" value="PROLINE-RICH ANTIGEN HOMOLOG"/>
    <property type="match status" value="1"/>
</dbReference>
<keyword evidence="5 6" id="KW-0472">Membrane</keyword>
<organism evidence="8 9">
    <name type="scientific">Trujillonella endophytica</name>
    <dbReference type="NCBI Taxonomy" id="673521"/>
    <lineage>
        <taxon>Bacteria</taxon>
        <taxon>Bacillati</taxon>
        <taxon>Actinomycetota</taxon>
        <taxon>Actinomycetes</taxon>
        <taxon>Geodermatophilales</taxon>
        <taxon>Geodermatophilaceae</taxon>
        <taxon>Trujillonella</taxon>
    </lineage>
</organism>
<reference evidence="9" key="1">
    <citation type="submission" date="2016-10" db="EMBL/GenBank/DDBJ databases">
        <authorList>
            <person name="Varghese N."/>
            <person name="Submissions S."/>
        </authorList>
    </citation>
    <scope>NUCLEOTIDE SEQUENCE [LARGE SCALE GENOMIC DNA]</scope>
    <source>
        <strain evidence="9">DSM 45413</strain>
    </source>
</reference>
<evidence type="ECO:0000259" key="7">
    <source>
        <dbReference type="Pfam" id="PF06271"/>
    </source>
</evidence>